<dbReference type="Gene3D" id="1.10.8.500">
    <property type="entry name" value="HAMP domain in histidine kinase"/>
    <property type="match status" value="1"/>
</dbReference>
<keyword evidence="13" id="KW-1185">Reference proteome</keyword>
<accession>A0ABY5PGK0</accession>
<comment type="subcellular location">
    <subcellularLocation>
        <location evidence="2">Cell membrane</location>
    </subcellularLocation>
</comment>
<dbReference type="InterPro" id="IPR003661">
    <property type="entry name" value="HisK_dim/P_dom"/>
</dbReference>
<dbReference type="InterPro" id="IPR005467">
    <property type="entry name" value="His_kinase_dom"/>
</dbReference>
<dbReference type="InterPro" id="IPR036097">
    <property type="entry name" value="HisK_dim/P_sf"/>
</dbReference>
<evidence type="ECO:0000256" key="6">
    <source>
        <dbReference type="ARBA" id="ARBA00022692"/>
    </source>
</evidence>
<keyword evidence="12" id="KW-0547">Nucleotide-binding</keyword>
<evidence type="ECO:0000313" key="13">
    <source>
        <dbReference type="Proteomes" id="UP001058860"/>
    </source>
</evidence>
<evidence type="ECO:0000256" key="3">
    <source>
        <dbReference type="ARBA" id="ARBA00012438"/>
    </source>
</evidence>
<evidence type="ECO:0000313" key="12">
    <source>
        <dbReference type="EMBL" id="UUY03605.1"/>
    </source>
</evidence>
<evidence type="ECO:0000256" key="8">
    <source>
        <dbReference type="ARBA" id="ARBA00022989"/>
    </source>
</evidence>
<evidence type="ECO:0000259" key="11">
    <source>
        <dbReference type="PROSITE" id="PS50885"/>
    </source>
</evidence>
<dbReference type="GO" id="GO:0005524">
    <property type="term" value="F:ATP binding"/>
    <property type="evidence" value="ECO:0007669"/>
    <property type="project" value="UniProtKB-KW"/>
</dbReference>
<feature type="domain" description="Histidine kinase" evidence="10">
    <location>
        <begin position="52"/>
        <end position="259"/>
    </location>
</feature>
<keyword evidence="4" id="KW-0597">Phosphoprotein</keyword>
<dbReference type="Pfam" id="PF02518">
    <property type="entry name" value="HATPase_c"/>
    <property type="match status" value="1"/>
</dbReference>
<dbReference type="Proteomes" id="UP001058860">
    <property type="component" value="Chromosome"/>
</dbReference>
<sequence length="259" mass="27622">MAQAAEAMARGEHGQQVEVRGRDEVGRLADAFNAMSTELETTDRVRRELVANVAHELRTPLAGLQAALENDIDGVQPLDAQALLAQVQRLGRLVEQLLDLSRLESDGVPLHMVDIPAAELLEQVRDEALLAAPGTARVEIAVEPAALRIRGDADRVHQVLANLAENALRHAAAHGEVVLAARSLHGAVELSVTDDGPGIPVDERERVFERFHRLDAARSAGGAGLGLAIARWIVELHGGAIRAEAAGARGCRMVVELPA</sequence>
<evidence type="ECO:0000256" key="5">
    <source>
        <dbReference type="ARBA" id="ARBA00022679"/>
    </source>
</evidence>
<dbReference type="RefSeq" id="WP_353864107.1">
    <property type="nucleotide sequence ID" value="NZ_CP088295.1"/>
</dbReference>
<evidence type="ECO:0000256" key="2">
    <source>
        <dbReference type="ARBA" id="ARBA00004236"/>
    </source>
</evidence>
<keyword evidence="8" id="KW-0472">Membrane</keyword>
<reference evidence="13" key="1">
    <citation type="submission" date="2021-11" db="EMBL/GenBank/DDBJ databases">
        <title>Cultivation dependent microbiological survey of springs from the worlds oldest radium mine currently devoted to the extraction of radon-saturated water.</title>
        <authorList>
            <person name="Kapinusova G."/>
            <person name="Smrhova T."/>
            <person name="Strejcek M."/>
            <person name="Suman J."/>
            <person name="Jani K."/>
            <person name="Pajer P."/>
            <person name="Uhlik O."/>
        </authorList>
    </citation>
    <scope>NUCLEOTIDE SEQUENCE [LARGE SCALE GENOMIC DNA]</scope>
    <source>
        <strain evidence="13">J379</strain>
    </source>
</reference>
<dbReference type="CDD" id="cd06225">
    <property type="entry name" value="HAMP"/>
    <property type="match status" value="1"/>
</dbReference>
<keyword evidence="6" id="KW-0812">Transmembrane</keyword>
<dbReference type="CDD" id="cd00082">
    <property type="entry name" value="HisKA"/>
    <property type="match status" value="1"/>
</dbReference>
<name>A0ABY5PGK0_9ACTN</name>
<proteinExistence type="predicted"/>
<keyword evidence="7" id="KW-0418">Kinase</keyword>
<dbReference type="SMART" id="SM00388">
    <property type="entry name" value="HisKA"/>
    <property type="match status" value="1"/>
</dbReference>
<dbReference type="Pfam" id="PF00512">
    <property type="entry name" value="HisKA"/>
    <property type="match status" value="1"/>
</dbReference>
<dbReference type="Pfam" id="PF00672">
    <property type="entry name" value="HAMP"/>
    <property type="match status" value="1"/>
</dbReference>
<keyword evidence="12" id="KW-0067">ATP-binding</keyword>
<dbReference type="SMART" id="SM00387">
    <property type="entry name" value="HATPase_c"/>
    <property type="match status" value="1"/>
</dbReference>
<feature type="domain" description="HAMP" evidence="11">
    <location>
        <begin position="1"/>
        <end position="44"/>
    </location>
</feature>
<dbReference type="EC" id="2.7.13.3" evidence="3"/>
<dbReference type="InterPro" id="IPR003660">
    <property type="entry name" value="HAMP_dom"/>
</dbReference>
<keyword evidence="5" id="KW-0808">Transferase</keyword>
<evidence type="ECO:0000256" key="9">
    <source>
        <dbReference type="ARBA" id="ARBA00023012"/>
    </source>
</evidence>
<comment type="catalytic activity">
    <reaction evidence="1">
        <text>ATP + protein L-histidine = ADP + protein N-phospho-L-histidine.</text>
        <dbReference type="EC" id="2.7.13.3"/>
    </reaction>
</comment>
<organism evidence="12 13">
    <name type="scientific">Svornostia abyssi</name>
    <dbReference type="NCBI Taxonomy" id="2898438"/>
    <lineage>
        <taxon>Bacteria</taxon>
        <taxon>Bacillati</taxon>
        <taxon>Actinomycetota</taxon>
        <taxon>Thermoleophilia</taxon>
        <taxon>Solirubrobacterales</taxon>
        <taxon>Baekduiaceae</taxon>
        <taxon>Svornostia</taxon>
    </lineage>
</organism>
<dbReference type="SMART" id="SM00304">
    <property type="entry name" value="HAMP"/>
    <property type="match status" value="1"/>
</dbReference>
<protein>
    <recommendedName>
        <fullName evidence="3">histidine kinase</fullName>
        <ecNumber evidence="3">2.7.13.3</ecNumber>
    </recommendedName>
</protein>
<dbReference type="Gene3D" id="3.30.565.10">
    <property type="entry name" value="Histidine kinase-like ATPase, C-terminal domain"/>
    <property type="match status" value="1"/>
</dbReference>
<dbReference type="PROSITE" id="PS50109">
    <property type="entry name" value="HIS_KIN"/>
    <property type="match status" value="1"/>
</dbReference>
<gene>
    <name evidence="12" type="ORF">LRS13_23540</name>
</gene>
<keyword evidence="8" id="KW-1133">Transmembrane helix</keyword>
<dbReference type="CDD" id="cd00075">
    <property type="entry name" value="HATPase"/>
    <property type="match status" value="1"/>
</dbReference>
<dbReference type="PANTHER" id="PTHR43711">
    <property type="entry name" value="TWO-COMPONENT HISTIDINE KINASE"/>
    <property type="match status" value="1"/>
</dbReference>
<evidence type="ECO:0000259" key="10">
    <source>
        <dbReference type="PROSITE" id="PS50109"/>
    </source>
</evidence>
<dbReference type="InterPro" id="IPR004358">
    <property type="entry name" value="Sig_transdc_His_kin-like_C"/>
</dbReference>
<dbReference type="SUPFAM" id="SSF55874">
    <property type="entry name" value="ATPase domain of HSP90 chaperone/DNA topoisomerase II/histidine kinase"/>
    <property type="match status" value="1"/>
</dbReference>
<dbReference type="SUPFAM" id="SSF158472">
    <property type="entry name" value="HAMP domain-like"/>
    <property type="match status" value="1"/>
</dbReference>
<dbReference type="Gene3D" id="1.10.287.130">
    <property type="match status" value="1"/>
</dbReference>
<dbReference type="PROSITE" id="PS50885">
    <property type="entry name" value="HAMP"/>
    <property type="match status" value="1"/>
</dbReference>
<evidence type="ECO:0000256" key="1">
    <source>
        <dbReference type="ARBA" id="ARBA00000085"/>
    </source>
</evidence>
<dbReference type="EMBL" id="CP088295">
    <property type="protein sequence ID" value="UUY03605.1"/>
    <property type="molecule type" value="Genomic_DNA"/>
</dbReference>
<evidence type="ECO:0000256" key="4">
    <source>
        <dbReference type="ARBA" id="ARBA00022553"/>
    </source>
</evidence>
<dbReference type="InterPro" id="IPR003594">
    <property type="entry name" value="HATPase_dom"/>
</dbReference>
<dbReference type="PANTHER" id="PTHR43711:SF32">
    <property type="entry name" value="SENSOR-TYPE HISTIDINE KINASE PRRB"/>
    <property type="match status" value="1"/>
</dbReference>
<dbReference type="SUPFAM" id="SSF47384">
    <property type="entry name" value="Homodimeric domain of signal transducing histidine kinase"/>
    <property type="match status" value="1"/>
</dbReference>
<dbReference type="PRINTS" id="PR00344">
    <property type="entry name" value="BCTRLSENSOR"/>
</dbReference>
<evidence type="ECO:0000256" key="7">
    <source>
        <dbReference type="ARBA" id="ARBA00022777"/>
    </source>
</evidence>
<dbReference type="InterPro" id="IPR036890">
    <property type="entry name" value="HATPase_C_sf"/>
</dbReference>
<dbReference type="InterPro" id="IPR050736">
    <property type="entry name" value="Sensor_HK_Regulatory"/>
</dbReference>
<keyword evidence="9" id="KW-0902">Two-component regulatory system</keyword>